<sequence length="295" mass="33582">MFYSRFVFIMGTAMAYSFNTQIRRCVPKHLMFFKIFKRSCILFLLGLVINTGGGSAVELEKLRIMGVLQRFALTYFIIATMHMFFAKTADVHMHAYWNKFRDILYYWPEWIINFAILAVFLSLTFGLDVPGCGKGYIGPGGLHDHSQYFNCTGGAAGYIDRKIFGDKHIYQSPTSKQIYNSTVPYDPEGLLGTLTSCLICFLGLQAGKILMIFKSRNGRVVRFLVWGFILCLIAGILCKFSQNDGWIPINKNLWSLSFVLCLSGMGFILLAFCYLTIDEWKVWNGAPFYYPGNVT</sequence>
<comment type="caution">
    <text evidence="2">The sequence shown here is derived from an EMBL/GenBank/DDBJ whole genome shotgun (WGS) entry which is preliminary data.</text>
</comment>
<dbReference type="PANTHER" id="PTHR31061:SF24">
    <property type="entry name" value="LD22376P"/>
    <property type="match status" value="1"/>
</dbReference>
<keyword evidence="1" id="KW-0472">Membrane</keyword>
<accession>A0ABQ9FPX3</accession>
<feature type="transmembrane region" description="Helical" evidence="1">
    <location>
        <begin position="110"/>
        <end position="127"/>
    </location>
</feature>
<dbReference type="PANTHER" id="PTHR31061">
    <property type="entry name" value="LD22376P"/>
    <property type="match status" value="1"/>
</dbReference>
<evidence type="ECO:0008006" key="4">
    <source>
        <dbReference type="Google" id="ProtNLM"/>
    </source>
</evidence>
<feature type="transmembrane region" description="Helical" evidence="1">
    <location>
        <begin position="223"/>
        <end position="242"/>
    </location>
</feature>
<keyword evidence="3" id="KW-1185">Reference proteome</keyword>
<dbReference type="Proteomes" id="UP001217089">
    <property type="component" value="Unassembled WGS sequence"/>
</dbReference>
<evidence type="ECO:0000313" key="3">
    <source>
        <dbReference type="Proteomes" id="UP001217089"/>
    </source>
</evidence>
<dbReference type="EMBL" id="JARBDR010000214">
    <property type="protein sequence ID" value="KAJ8317982.1"/>
    <property type="molecule type" value="Genomic_DNA"/>
</dbReference>
<evidence type="ECO:0000256" key="1">
    <source>
        <dbReference type="SAM" id="Phobius"/>
    </source>
</evidence>
<name>A0ABQ9FPX3_TEGGR</name>
<keyword evidence="1" id="KW-0812">Transmembrane</keyword>
<feature type="transmembrane region" description="Helical" evidence="1">
    <location>
        <begin position="254"/>
        <end position="277"/>
    </location>
</feature>
<gene>
    <name evidence="2" type="ORF">KUTeg_003073</name>
</gene>
<feature type="transmembrane region" description="Helical" evidence="1">
    <location>
        <begin position="190"/>
        <end position="211"/>
    </location>
</feature>
<proteinExistence type="predicted"/>
<keyword evidence="1" id="KW-1133">Transmembrane helix</keyword>
<reference evidence="2 3" key="1">
    <citation type="submission" date="2022-12" db="EMBL/GenBank/DDBJ databases">
        <title>Chromosome-level genome of Tegillarca granosa.</title>
        <authorList>
            <person name="Kim J."/>
        </authorList>
    </citation>
    <scope>NUCLEOTIDE SEQUENCE [LARGE SCALE GENOMIC DNA]</scope>
    <source>
        <strain evidence="2">Teg-2019</strain>
        <tissue evidence="2">Adductor muscle</tissue>
    </source>
</reference>
<organism evidence="2 3">
    <name type="scientific">Tegillarca granosa</name>
    <name type="common">Malaysian cockle</name>
    <name type="synonym">Anadara granosa</name>
    <dbReference type="NCBI Taxonomy" id="220873"/>
    <lineage>
        <taxon>Eukaryota</taxon>
        <taxon>Metazoa</taxon>
        <taxon>Spiralia</taxon>
        <taxon>Lophotrochozoa</taxon>
        <taxon>Mollusca</taxon>
        <taxon>Bivalvia</taxon>
        <taxon>Autobranchia</taxon>
        <taxon>Pteriomorphia</taxon>
        <taxon>Arcoida</taxon>
        <taxon>Arcoidea</taxon>
        <taxon>Arcidae</taxon>
        <taxon>Tegillarca</taxon>
    </lineage>
</organism>
<protein>
    <recommendedName>
        <fullName evidence="4">Heparan-alpha-glucosaminide N-acetyltransferase</fullName>
    </recommendedName>
</protein>
<feature type="transmembrane region" description="Helical" evidence="1">
    <location>
        <begin position="72"/>
        <end position="89"/>
    </location>
</feature>
<evidence type="ECO:0000313" key="2">
    <source>
        <dbReference type="EMBL" id="KAJ8317982.1"/>
    </source>
</evidence>